<feature type="compositionally biased region" description="Acidic residues" evidence="1">
    <location>
        <begin position="61"/>
        <end position="71"/>
    </location>
</feature>
<dbReference type="SMART" id="SM00740">
    <property type="entry name" value="PASTA"/>
    <property type="match status" value="3"/>
</dbReference>
<gene>
    <name evidence="4" type="ORF">WMO24_05995</name>
</gene>
<comment type="caution">
    <text evidence="4">The sequence shown here is derived from an EMBL/GenBank/DDBJ whole genome shotgun (WGS) entry which is preliminary data.</text>
</comment>
<evidence type="ECO:0000256" key="2">
    <source>
        <dbReference type="SAM" id="Phobius"/>
    </source>
</evidence>
<evidence type="ECO:0000259" key="3">
    <source>
        <dbReference type="PROSITE" id="PS51178"/>
    </source>
</evidence>
<keyword evidence="5" id="KW-1185">Reference proteome</keyword>
<feature type="compositionally biased region" description="Basic and acidic residues" evidence="1">
    <location>
        <begin position="17"/>
        <end position="33"/>
    </location>
</feature>
<keyword evidence="2" id="KW-0812">Transmembrane</keyword>
<evidence type="ECO:0000256" key="1">
    <source>
        <dbReference type="SAM" id="MobiDB-lite"/>
    </source>
</evidence>
<dbReference type="SUPFAM" id="SSF54184">
    <property type="entry name" value="Penicillin-binding protein 2x (pbp-2x), c-terminal domain"/>
    <property type="match status" value="2"/>
</dbReference>
<proteinExistence type="predicted"/>
<dbReference type="CDD" id="cd06577">
    <property type="entry name" value="PASTA_pknB"/>
    <property type="match status" value="3"/>
</dbReference>
<dbReference type="Proteomes" id="UP001477672">
    <property type="component" value="Unassembled WGS sequence"/>
</dbReference>
<keyword evidence="2" id="KW-0472">Membrane</keyword>
<protein>
    <submittedName>
        <fullName evidence="4">PASTA domain-containing protein</fullName>
    </submittedName>
</protein>
<dbReference type="RefSeq" id="WP_349215407.1">
    <property type="nucleotide sequence ID" value="NZ_JBBMFA010000078.1"/>
</dbReference>
<reference evidence="4 5" key="1">
    <citation type="submission" date="2024-03" db="EMBL/GenBank/DDBJ databases">
        <title>Human intestinal bacterial collection.</title>
        <authorList>
            <person name="Pauvert C."/>
            <person name="Hitch T.C.A."/>
            <person name="Clavel T."/>
        </authorList>
    </citation>
    <scope>NUCLEOTIDE SEQUENCE [LARGE SCALE GENOMIC DNA]</scope>
    <source>
        <strain evidence="4 5">CLA-JM-H11</strain>
    </source>
</reference>
<keyword evidence="2" id="KW-1133">Transmembrane helix</keyword>
<evidence type="ECO:0000313" key="4">
    <source>
        <dbReference type="EMBL" id="MEQ2519977.1"/>
    </source>
</evidence>
<accession>A0ABV1GE94</accession>
<feature type="domain" description="PASTA" evidence="3">
    <location>
        <begin position="246"/>
        <end position="312"/>
    </location>
</feature>
<dbReference type="EMBL" id="JBBMFA010000078">
    <property type="protein sequence ID" value="MEQ2519977.1"/>
    <property type="molecule type" value="Genomic_DNA"/>
</dbReference>
<evidence type="ECO:0000313" key="5">
    <source>
        <dbReference type="Proteomes" id="UP001477672"/>
    </source>
</evidence>
<dbReference type="InterPro" id="IPR005543">
    <property type="entry name" value="PASTA_dom"/>
</dbReference>
<feature type="domain" description="PASTA" evidence="3">
    <location>
        <begin position="315"/>
        <end position="380"/>
    </location>
</feature>
<feature type="domain" description="PASTA" evidence="3">
    <location>
        <begin position="179"/>
        <end position="245"/>
    </location>
</feature>
<dbReference type="Gene3D" id="3.30.10.20">
    <property type="match status" value="3"/>
</dbReference>
<feature type="transmembrane region" description="Helical" evidence="2">
    <location>
        <begin position="146"/>
        <end position="171"/>
    </location>
</feature>
<name>A0ABV1GE94_9FIRM</name>
<feature type="region of interest" description="Disordered" evidence="1">
    <location>
        <begin position="1"/>
        <end position="129"/>
    </location>
</feature>
<sequence length="419" mass="46260">MEQAAIEISDESVVPEPVEKEPAVPVEPDREAEQAEDTSVSMSEPAAEKDVVAEEPVTTEAPEEPAEEEPVVEQMPVAEETAAESLDTAEEEAEQEFVPLQNEQVDDEVPQPSIEPEKTSQTLQEPASKQVCGEDDEDAVKKKHHFAFYMGWFTLVFTLCSILLIAALFLFSGNPLFTTADDVELPNFTQMTREEVESNPAYASFKLQFEEEYNSEVEEGVIYDQSPKPPKKVKENSVITLRVSKGTEYVEIPDVSGWKRETAREKLKELGVEVLIRYEESEEDDPDTVLRTDPVAGETVQTGTTVSLYVSQADQSKSSNVPNCVGKTQSEANNLLLPLKLKVKVVTRDSSSPKGTVLSQSPQPGILLQAGDTVTLYVSSGEPEVPDVTETGHVHSWSPPDENGYQFCYVCLQTRKAPE</sequence>
<dbReference type="PROSITE" id="PS51178">
    <property type="entry name" value="PASTA"/>
    <property type="match status" value="3"/>
</dbReference>
<dbReference type="Pfam" id="PF03793">
    <property type="entry name" value="PASTA"/>
    <property type="match status" value="3"/>
</dbReference>
<organism evidence="4 5">
    <name type="scientific">Ruthenibacterium intestinale</name>
    <dbReference type="NCBI Taxonomy" id="3133163"/>
    <lineage>
        <taxon>Bacteria</taxon>
        <taxon>Bacillati</taxon>
        <taxon>Bacillota</taxon>
        <taxon>Clostridia</taxon>
        <taxon>Eubacteriales</taxon>
        <taxon>Oscillospiraceae</taxon>
        <taxon>Ruthenibacterium</taxon>
    </lineage>
</organism>